<dbReference type="EMBL" id="SWJQ01000129">
    <property type="protein sequence ID" value="TRZ21242.1"/>
    <property type="molecule type" value="Genomic_DNA"/>
</dbReference>
<proteinExistence type="predicted"/>
<organism evidence="1 2">
    <name type="scientific">Zosterops borbonicus</name>
    <dbReference type="NCBI Taxonomy" id="364589"/>
    <lineage>
        <taxon>Eukaryota</taxon>
        <taxon>Metazoa</taxon>
        <taxon>Chordata</taxon>
        <taxon>Craniata</taxon>
        <taxon>Vertebrata</taxon>
        <taxon>Euteleostomi</taxon>
        <taxon>Archelosauria</taxon>
        <taxon>Archosauria</taxon>
        <taxon>Dinosauria</taxon>
        <taxon>Saurischia</taxon>
        <taxon>Theropoda</taxon>
        <taxon>Coelurosauria</taxon>
        <taxon>Aves</taxon>
        <taxon>Neognathae</taxon>
        <taxon>Neoaves</taxon>
        <taxon>Telluraves</taxon>
        <taxon>Australaves</taxon>
        <taxon>Passeriformes</taxon>
        <taxon>Sylvioidea</taxon>
        <taxon>Zosteropidae</taxon>
        <taxon>Zosterops</taxon>
    </lineage>
</organism>
<protein>
    <submittedName>
        <fullName evidence="1">Uncharacterized protein</fullName>
    </submittedName>
</protein>
<dbReference type="Proteomes" id="UP000796761">
    <property type="component" value="Unassembled WGS sequence"/>
</dbReference>
<evidence type="ECO:0000313" key="2">
    <source>
        <dbReference type="Proteomes" id="UP000796761"/>
    </source>
</evidence>
<keyword evidence="2" id="KW-1185">Reference proteome</keyword>
<name>A0A8K1LPE1_9PASS</name>
<gene>
    <name evidence="1" type="ORF">HGM15179_005872</name>
</gene>
<reference evidence="1" key="1">
    <citation type="submission" date="2019-04" db="EMBL/GenBank/DDBJ databases">
        <title>Genome assembly of Zosterops borbonicus 15179.</title>
        <authorList>
            <person name="Leroy T."/>
            <person name="Anselmetti Y."/>
            <person name="Tilak M.-K."/>
            <person name="Nabholz B."/>
        </authorList>
    </citation>
    <scope>NUCLEOTIDE SEQUENCE</scope>
    <source>
        <strain evidence="1">HGM_15179</strain>
        <tissue evidence="1">Muscle</tissue>
    </source>
</reference>
<accession>A0A8K1LPE1</accession>
<evidence type="ECO:0000313" key="1">
    <source>
        <dbReference type="EMBL" id="TRZ21242.1"/>
    </source>
</evidence>
<dbReference type="OrthoDB" id="276744at2759"/>
<sequence>MSLEKDNGAGEGLGPPYEEHLKELGLFVLEKRRPRGDLIVLYNYLKGGFNGLRVSLFSQVTGQEEMATDCTRGGFDQILGKITSLKGRSGIGTVCPENCEITIPGTVQKAFGCGAWRHDLVANRATSC</sequence>
<dbReference type="AlphaFoldDB" id="A0A8K1LPE1"/>
<comment type="caution">
    <text evidence="1">The sequence shown here is derived from an EMBL/GenBank/DDBJ whole genome shotgun (WGS) entry which is preliminary data.</text>
</comment>